<proteinExistence type="predicted"/>
<reference evidence="3 4" key="1">
    <citation type="submission" date="2023-06" db="EMBL/GenBank/DDBJ databases">
        <title>Roseiconus lacunae JC819 isolated from Gulf of Mannar region, Tamil Nadu.</title>
        <authorList>
            <person name="Pk S."/>
            <person name="Ch S."/>
            <person name="Ch V.R."/>
        </authorList>
    </citation>
    <scope>NUCLEOTIDE SEQUENCE [LARGE SCALE GENOMIC DNA]</scope>
    <source>
        <strain evidence="3 4">JC819</strain>
    </source>
</reference>
<feature type="domain" description="IrrE N-terminal-like" evidence="2">
    <location>
        <begin position="3"/>
        <end position="77"/>
    </location>
</feature>
<evidence type="ECO:0000256" key="1">
    <source>
        <dbReference type="SAM" id="MobiDB-lite"/>
    </source>
</evidence>
<dbReference type="Pfam" id="PF06114">
    <property type="entry name" value="Peptidase_M78"/>
    <property type="match status" value="1"/>
</dbReference>
<organism evidence="3 4">
    <name type="scientific">Roseiconus lacunae</name>
    <dbReference type="NCBI Taxonomy" id="2605694"/>
    <lineage>
        <taxon>Bacteria</taxon>
        <taxon>Pseudomonadati</taxon>
        <taxon>Planctomycetota</taxon>
        <taxon>Planctomycetia</taxon>
        <taxon>Pirellulales</taxon>
        <taxon>Pirellulaceae</taxon>
        <taxon>Roseiconus</taxon>
    </lineage>
</organism>
<evidence type="ECO:0000259" key="2">
    <source>
        <dbReference type="Pfam" id="PF06114"/>
    </source>
</evidence>
<protein>
    <submittedName>
        <fullName evidence="3">ImmA/IrrE family metallo-endopeptidase</fullName>
    </submittedName>
</protein>
<sequence>MRPRFNFTLAHELGHWILHRRFFVDDDGHSLLFNDEDLPDIICRSTGRRPPSERQADAFAGCLLIPQRLLRPAWRALTGSEAPISDTDVETRTPHVDPARDSFIDGDDEHSPDPRRLLRETFSLPGYRCCE</sequence>
<dbReference type="Gene3D" id="1.10.10.2910">
    <property type="match status" value="1"/>
</dbReference>
<dbReference type="RefSeq" id="WP_289162714.1">
    <property type="nucleotide sequence ID" value="NZ_JASZZN010000004.1"/>
</dbReference>
<evidence type="ECO:0000313" key="4">
    <source>
        <dbReference type="Proteomes" id="UP001239462"/>
    </source>
</evidence>
<dbReference type="Proteomes" id="UP001239462">
    <property type="component" value="Unassembled WGS sequence"/>
</dbReference>
<name>A0ABT7PFG7_9BACT</name>
<comment type="caution">
    <text evidence="3">The sequence shown here is derived from an EMBL/GenBank/DDBJ whole genome shotgun (WGS) entry which is preliminary data.</text>
</comment>
<feature type="region of interest" description="Disordered" evidence="1">
    <location>
        <begin position="81"/>
        <end position="115"/>
    </location>
</feature>
<accession>A0ABT7PFG7</accession>
<feature type="compositionally biased region" description="Basic and acidic residues" evidence="1">
    <location>
        <begin position="89"/>
        <end position="115"/>
    </location>
</feature>
<gene>
    <name evidence="3" type="ORF">QTN89_07350</name>
</gene>
<keyword evidence="4" id="KW-1185">Reference proteome</keyword>
<dbReference type="InterPro" id="IPR010359">
    <property type="entry name" value="IrrE_HExxH"/>
</dbReference>
<evidence type="ECO:0000313" key="3">
    <source>
        <dbReference type="EMBL" id="MDM4015239.1"/>
    </source>
</evidence>
<dbReference type="EMBL" id="JASZZN010000004">
    <property type="protein sequence ID" value="MDM4015239.1"/>
    <property type="molecule type" value="Genomic_DNA"/>
</dbReference>